<dbReference type="Proteomes" id="UP000674318">
    <property type="component" value="Unassembled WGS sequence"/>
</dbReference>
<dbReference type="Pfam" id="PF20054">
    <property type="entry name" value="Tc-38"/>
    <property type="match status" value="1"/>
</dbReference>
<dbReference type="GeneID" id="94290898"/>
<feature type="region of interest" description="Disordered" evidence="1">
    <location>
        <begin position="507"/>
        <end position="592"/>
    </location>
</feature>
<dbReference type="KEGG" id="phet:94290898"/>
<feature type="domain" description="Trypanosoma Tc-38 (p38) protein" evidence="2">
    <location>
        <begin position="333"/>
        <end position="398"/>
    </location>
</feature>
<feature type="region of interest" description="Disordered" evidence="1">
    <location>
        <begin position="164"/>
        <end position="183"/>
    </location>
</feature>
<accession>A0A836LHY2</accession>
<feature type="compositionally biased region" description="Polar residues" evidence="1">
    <location>
        <begin position="164"/>
        <end position="179"/>
    </location>
</feature>
<evidence type="ECO:0000313" key="4">
    <source>
        <dbReference type="Proteomes" id="UP000674318"/>
    </source>
</evidence>
<dbReference type="EMBL" id="JAFJZO010000023">
    <property type="protein sequence ID" value="KAG5504398.1"/>
    <property type="molecule type" value="Genomic_DNA"/>
</dbReference>
<evidence type="ECO:0000259" key="2">
    <source>
        <dbReference type="Pfam" id="PF20054"/>
    </source>
</evidence>
<dbReference type="InterPro" id="IPR045399">
    <property type="entry name" value="Tc-38"/>
</dbReference>
<gene>
    <name evidence="3" type="ORF">JKF63_04849</name>
</gene>
<evidence type="ECO:0000313" key="3">
    <source>
        <dbReference type="EMBL" id="KAG5504398.1"/>
    </source>
</evidence>
<evidence type="ECO:0000256" key="1">
    <source>
        <dbReference type="SAM" id="MobiDB-lite"/>
    </source>
</evidence>
<dbReference type="OrthoDB" id="238810at2759"/>
<comment type="caution">
    <text evidence="3">The sequence shown here is derived from an EMBL/GenBank/DDBJ whole genome shotgun (WGS) entry which is preliminary data.</text>
</comment>
<dbReference type="RefSeq" id="XP_067757021.1">
    <property type="nucleotide sequence ID" value="XM_067900821.1"/>
</dbReference>
<feature type="compositionally biased region" description="Polar residues" evidence="1">
    <location>
        <begin position="561"/>
        <end position="592"/>
    </location>
</feature>
<name>A0A836LHY2_9TRYP</name>
<protein>
    <recommendedName>
        <fullName evidence="2">Trypanosoma Tc-38 (p38) protein domain-containing protein</fullName>
    </recommendedName>
</protein>
<proteinExistence type="predicted"/>
<sequence>MLRCTCLGLVVFTQGFPALERFAQQHFLPSNPFSSSCLWLDEDDFRNAQRTACALNVPNPLRIDPYAHHPRLSRFAPAQARRAVDQNTEWGAKDTAPKAHNGTTAAKTVSAYGASPETPNAAGAEACGQLRAAASDGAATLGASMGPAPMGGVSDISPRLSTEEATLSPCQKGRQSGNTAKRAKHGGQTHLAEDLSNYQAPICTLILTKPLYVLNMDQMYLSEGDGTSMSPLAVECLGREGVVDSNDQHSCPLTMWSSQHLGFTGGEGQLAPTVSPSLSRDGLVSMPSERDSLTWSQQQHIADGMRALQLHFPNPISDGVNRRENRRMYSISTRRPYAPQREHALNTLVHRHGYSSHWWGTHGQWKRIGAMPQPGQAEHVVPISVVSKVVHISLIENAEAVLRRSVILAKSRKLLLVHPPSLAQCGGPESGGDVMEAHAVANVHRGERLPLRSDTGRHHHYNGASRIEKILLHALDDMQVQKWSLPVYFSLRQLRRLGLELRPDTAGFRPTVSEAAGVGDGCDTAESEHGGQAKEGGGGMMDASDRGAATTERAPAATDNPGASSPQLWGSSTPPLAAATNTSIQNTTTPGRSSPGGFEYWYHISQVYFPDSYLVPSAVLTAEFESPGVPLNGISGRRLLYPALLYESLINQHPEVAESARCASATDALPHTGDTASDKLSGLPDVHGGEADASALVSRREGLPCEHQSVAPPCASSAALMADSPGTKVDEEDVAISRFVATHASPKHTQGRSLWYQAEDVLAAGGVVDVNSAPVEVMVRSDAHWVRQSEIGGSGLSGYSERGEPPGNVFYNVECLTDPDKALRLLSQPFDPV</sequence>
<organism evidence="3 4">
    <name type="scientific">Porcisia hertigi</name>
    <dbReference type="NCBI Taxonomy" id="2761500"/>
    <lineage>
        <taxon>Eukaryota</taxon>
        <taxon>Discoba</taxon>
        <taxon>Euglenozoa</taxon>
        <taxon>Kinetoplastea</taxon>
        <taxon>Metakinetoplastina</taxon>
        <taxon>Trypanosomatida</taxon>
        <taxon>Trypanosomatidae</taxon>
        <taxon>Leishmaniinae</taxon>
        <taxon>Porcisia</taxon>
    </lineage>
</organism>
<dbReference type="AlphaFoldDB" id="A0A836LHY2"/>
<reference evidence="3 4" key="1">
    <citation type="submission" date="2021-02" db="EMBL/GenBank/DDBJ databases">
        <title>Porcisia hertigi Genome sequencing and assembly.</title>
        <authorList>
            <person name="Almutairi H."/>
            <person name="Gatherer D."/>
        </authorList>
    </citation>
    <scope>NUCLEOTIDE SEQUENCE [LARGE SCALE GENOMIC DNA]</scope>
    <source>
        <strain evidence="3 4">C119</strain>
    </source>
</reference>
<keyword evidence="4" id="KW-1185">Reference proteome</keyword>